<dbReference type="InterPro" id="IPR038385">
    <property type="entry name" value="Sua5/YwlC_C"/>
</dbReference>
<evidence type="ECO:0000313" key="17">
    <source>
        <dbReference type="Proteomes" id="UP000434554"/>
    </source>
</evidence>
<dbReference type="InterPro" id="IPR017945">
    <property type="entry name" value="DHBP_synth_RibB-like_a/b_dom"/>
</dbReference>
<keyword evidence="7 13" id="KW-0819">tRNA processing</keyword>
<dbReference type="EMBL" id="WBKH01000008">
    <property type="protein sequence ID" value="KAB1477516.1"/>
    <property type="molecule type" value="Genomic_DNA"/>
</dbReference>
<evidence type="ECO:0000256" key="13">
    <source>
        <dbReference type="PIRNR" id="PIRNR004930"/>
    </source>
</evidence>
<comment type="catalytic activity">
    <reaction evidence="12 13">
        <text>L-threonine + hydrogencarbonate + ATP = L-threonylcarbamoyladenylate + diphosphate + H2O</text>
        <dbReference type="Rhea" id="RHEA:36407"/>
        <dbReference type="ChEBI" id="CHEBI:15377"/>
        <dbReference type="ChEBI" id="CHEBI:17544"/>
        <dbReference type="ChEBI" id="CHEBI:30616"/>
        <dbReference type="ChEBI" id="CHEBI:33019"/>
        <dbReference type="ChEBI" id="CHEBI:57926"/>
        <dbReference type="ChEBI" id="CHEBI:73682"/>
        <dbReference type="EC" id="2.7.7.87"/>
    </reaction>
</comment>
<evidence type="ECO:0000256" key="1">
    <source>
        <dbReference type="ARBA" id="ARBA00004496"/>
    </source>
</evidence>
<dbReference type="GO" id="GO:0061710">
    <property type="term" value="F:L-threonylcarbamoyladenylate synthase"/>
    <property type="evidence" value="ECO:0007669"/>
    <property type="project" value="UniProtKB-EC"/>
</dbReference>
<name>A0A833C9Y9_9FIRM</name>
<evidence type="ECO:0000256" key="14">
    <source>
        <dbReference type="PIRSR" id="PIRSR004930-1"/>
    </source>
</evidence>
<reference evidence="16 17" key="1">
    <citation type="submission" date="2019-09" db="EMBL/GenBank/DDBJ databases">
        <title>Draft genome sequence of 3 type strains from the CCUG.</title>
        <authorList>
            <person name="Pineiro-Iglesias B."/>
            <person name="Tunovic T."/>
            <person name="Unosson C."/>
            <person name="Inganas E."/>
            <person name="Ohlen M."/>
            <person name="Cardew S."/>
            <person name="Jensie-Markopoulos S."/>
            <person name="Salva-Serra F."/>
            <person name="Jaen-Luchoro D."/>
            <person name="Karlsson R."/>
            <person name="Svensson-Stadler L."/>
            <person name="Chun J."/>
            <person name="Moore E."/>
        </authorList>
    </citation>
    <scope>NUCLEOTIDE SEQUENCE [LARGE SCALE GENOMIC DNA]</scope>
    <source>
        <strain evidence="16 17">CCUG 65427</strain>
    </source>
</reference>
<keyword evidence="9 13" id="KW-0547">Nucleotide-binding</keyword>
<feature type="binding site" evidence="14">
    <location>
        <position position="69"/>
    </location>
    <ligand>
        <name>L-threonine</name>
        <dbReference type="ChEBI" id="CHEBI:57926"/>
    </ligand>
</feature>
<dbReference type="Gene3D" id="3.40.50.11030">
    <property type="entry name" value="Threonylcarbamoyl-AMP synthase, C-terminal domain"/>
    <property type="match status" value="1"/>
</dbReference>
<feature type="binding site" evidence="14">
    <location>
        <position position="64"/>
    </location>
    <ligand>
        <name>ATP</name>
        <dbReference type="ChEBI" id="CHEBI:30616"/>
    </ligand>
</feature>
<evidence type="ECO:0000256" key="6">
    <source>
        <dbReference type="ARBA" id="ARBA00022679"/>
    </source>
</evidence>
<comment type="caution">
    <text evidence="16">The sequence shown here is derived from an EMBL/GenBank/DDBJ whole genome shotgun (WGS) entry which is preliminary data.</text>
</comment>
<feature type="binding site" evidence="14">
    <location>
        <position position="197"/>
    </location>
    <ligand>
        <name>ATP</name>
        <dbReference type="ChEBI" id="CHEBI:30616"/>
    </ligand>
</feature>
<dbReference type="Pfam" id="PF03481">
    <property type="entry name" value="Sua5_C"/>
    <property type="match status" value="1"/>
</dbReference>
<protein>
    <recommendedName>
        <fullName evidence="4 13">Threonylcarbamoyl-AMP synthase</fullName>
        <shortName evidence="13">TC-AMP synthase</shortName>
        <ecNumber evidence="3 13">2.7.7.87</ecNumber>
    </recommendedName>
    <alternativeName>
        <fullName evidence="11 13">L-threonylcarbamoyladenylate synthase</fullName>
    </alternativeName>
</protein>
<feature type="binding site" evidence="14">
    <location>
        <position position="145"/>
    </location>
    <ligand>
        <name>ATP</name>
        <dbReference type="ChEBI" id="CHEBI:30616"/>
    </ligand>
</feature>
<feature type="binding site" evidence="14">
    <location>
        <position position="60"/>
    </location>
    <ligand>
        <name>ATP</name>
        <dbReference type="ChEBI" id="CHEBI:30616"/>
    </ligand>
</feature>
<evidence type="ECO:0000313" key="16">
    <source>
        <dbReference type="EMBL" id="KAB1477516.1"/>
    </source>
</evidence>
<feature type="binding site" evidence="14">
    <location>
        <position position="183"/>
    </location>
    <ligand>
        <name>L-threonine</name>
        <dbReference type="ChEBI" id="CHEBI:57926"/>
    </ligand>
</feature>
<comment type="subcellular location">
    <subcellularLocation>
        <location evidence="1 13">Cytoplasm</location>
    </subcellularLocation>
</comment>
<keyword evidence="10 13" id="KW-0067">ATP-binding</keyword>
<comment type="function">
    <text evidence="13">Required for the formation of a threonylcarbamoyl group on adenosine at position 37 (t(6)A37) in tRNAs that read codons beginning with adenine.</text>
</comment>
<sequence length="363" mass="38776">MIMAIETKVYKHLEDSAIAELGARLRDGQLVAIPTETVYGLGANGFDEEAMSRIYEAKGRPSDNPLILHVPDQEAVKPLVTAIPLTAQKLMDAFWPGPLTIIMPKSDKVPMRATGGLDSVAIRCPAHDICRAILKAAGVPVAAPSANISGRPSPTTADAVLHDMKGRIEAIADAGPCDVGVESTIVECGDDSVTILRPGGITDAMLKRVVSTVNYDEALSAPDVAPKAPGMKYKHYSPDGDMTTYVGAPRLVSQAMIDAMEAIKAEPHDKPLRFGFLMSDEVAQFLDIYLSSSDVPFEYVIYGNAADYRGLAHNLYSSLLAFNKAGVTHIFATGVPMQGLGRAIMNRMAKASAQKIVRVTGKP</sequence>
<feature type="binding site" evidence="14">
    <location>
        <position position="153"/>
    </location>
    <ligand>
        <name>ATP</name>
        <dbReference type="ChEBI" id="CHEBI:30616"/>
    </ligand>
</feature>
<evidence type="ECO:0000256" key="3">
    <source>
        <dbReference type="ARBA" id="ARBA00012584"/>
    </source>
</evidence>
<dbReference type="PROSITE" id="PS51163">
    <property type="entry name" value="YRDC"/>
    <property type="match status" value="1"/>
</dbReference>
<dbReference type="Pfam" id="PF01300">
    <property type="entry name" value="Sua5_yciO_yrdC"/>
    <property type="match status" value="1"/>
</dbReference>
<dbReference type="FunFam" id="3.90.870.10:FF:000009">
    <property type="entry name" value="Threonylcarbamoyl-AMP synthase, putative"/>
    <property type="match status" value="1"/>
</dbReference>
<feature type="binding site" evidence="14">
    <location>
        <position position="143"/>
    </location>
    <ligand>
        <name>L-threonine</name>
        <dbReference type="ChEBI" id="CHEBI:57926"/>
    </ligand>
</feature>
<accession>A0A833C9Y9</accession>
<evidence type="ECO:0000256" key="10">
    <source>
        <dbReference type="ARBA" id="ARBA00022840"/>
    </source>
</evidence>
<feature type="binding site" evidence="14">
    <location>
        <position position="123"/>
    </location>
    <ligand>
        <name>L-threonine</name>
        <dbReference type="ChEBI" id="CHEBI:57926"/>
    </ligand>
</feature>
<dbReference type="InterPro" id="IPR005145">
    <property type="entry name" value="Sua5_C"/>
</dbReference>
<keyword evidence="5 13" id="KW-0963">Cytoplasm</keyword>
<evidence type="ECO:0000256" key="12">
    <source>
        <dbReference type="ARBA" id="ARBA00048366"/>
    </source>
</evidence>
<dbReference type="SUPFAM" id="SSF55821">
    <property type="entry name" value="YrdC/RibB"/>
    <property type="match status" value="1"/>
</dbReference>
<gene>
    <name evidence="16" type="ORF">F8R14_07750</name>
</gene>
<evidence type="ECO:0000256" key="7">
    <source>
        <dbReference type="ARBA" id="ARBA00022694"/>
    </source>
</evidence>
<dbReference type="AlphaFoldDB" id="A0A833C9Y9"/>
<feature type="domain" description="YrdC-like" evidence="15">
    <location>
        <begin position="15"/>
        <end position="201"/>
    </location>
</feature>
<dbReference type="GO" id="GO:0006450">
    <property type="term" value="P:regulation of translational fidelity"/>
    <property type="evidence" value="ECO:0007669"/>
    <property type="project" value="TreeGrafter"/>
</dbReference>
<dbReference type="PIRSF" id="PIRSF004930">
    <property type="entry name" value="Tln_factor_SUA5"/>
    <property type="match status" value="1"/>
</dbReference>
<evidence type="ECO:0000256" key="8">
    <source>
        <dbReference type="ARBA" id="ARBA00022695"/>
    </source>
</evidence>
<organism evidence="16 17">
    <name type="scientific">Veillonella seminalis</name>
    <dbReference type="NCBI Taxonomy" id="1502943"/>
    <lineage>
        <taxon>Bacteria</taxon>
        <taxon>Bacillati</taxon>
        <taxon>Bacillota</taxon>
        <taxon>Negativicutes</taxon>
        <taxon>Veillonellales</taxon>
        <taxon>Veillonellaceae</taxon>
        <taxon>Veillonella</taxon>
    </lineage>
</organism>
<dbReference type="InterPro" id="IPR010923">
    <property type="entry name" value="T(6)A37_SUA5"/>
</dbReference>
<evidence type="ECO:0000259" key="15">
    <source>
        <dbReference type="PROSITE" id="PS51163"/>
    </source>
</evidence>
<keyword evidence="8 13" id="KW-0548">Nucleotidyltransferase</keyword>
<evidence type="ECO:0000256" key="2">
    <source>
        <dbReference type="ARBA" id="ARBA00007663"/>
    </source>
</evidence>
<dbReference type="NCBIfam" id="TIGR00057">
    <property type="entry name" value="L-threonylcarbamoyladenylate synthase"/>
    <property type="match status" value="1"/>
</dbReference>
<dbReference type="Proteomes" id="UP000434554">
    <property type="component" value="Unassembled WGS sequence"/>
</dbReference>
<dbReference type="PANTHER" id="PTHR17490">
    <property type="entry name" value="SUA5"/>
    <property type="match status" value="1"/>
</dbReference>
<evidence type="ECO:0000256" key="5">
    <source>
        <dbReference type="ARBA" id="ARBA00022490"/>
    </source>
</evidence>
<dbReference type="GO" id="GO:0000049">
    <property type="term" value="F:tRNA binding"/>
    <property type="evidence" value="ECO:0007669"/>
    <property type="project" value="TreeGrafter"/>
</dbReference>
<dbReference type="GO" id="GO:0005524">
    <property type="term" value="F:ATP binding"/>
    <property type="evidence" value="ECO:0007669"/>
    <property type="project" value="UniProtKB-UniRule"/>
</dbReference>
<dbReference type="Gene3D" id="3.90.870.10">
    <property type="entry name" value="DHBP synthase"/>
    <property type="match status" value="1"/>
</dbReference>
<dbReference type="GO" id="GO:0008033">
    <property type="term" value="P:tRNA processing"/>
    <property type="evidence" value="ECO:0007669"/>
    <property type="project" value="UniProtKB-KW"/>
</dbReference>
<dbReference type="InterPro" id="IPR050156">
    <property type="entry name" value="TC-AMP_synthase_SUA5"/>
</dbReference>
<dbReference type="EC" id="2.7.7.87" evidence="3 13"/>
<dbReference type="InterPro" id="IPR006070">
    <property type="entry name" value="Sua5-like_dom"/>
</dbReference>
<comment type="similarity">
    <text evidence="2 13">Belongs to the SUA5 family.</text>
</comment>
<evidence type="ECO:0000256" key="11">
    <source>
        <dbReference type="ARBA" id="ARBA00029774"/>
    </source>
</evidence>
<dbReference type="GO" id="GO:0005737">
    <property type="term" value="C:cytoplasm"/>
    <property type="evidence" value="ECO:0007669"/>
    <property type="project" value="UniProtKB-SubCell"/>
</dbReference>
<evidence type="ECO:0000256" key="9">
    <source>
        <dbReference type="ARBA" id="ARBA00022741"/>
    </source>
</evidence>
<feature type="binding site" evidence="14">
    <location>
        <position position="236"/>
    </location>
    <ligand>
        <name>ATP</name>
        <dbReference type="ChEBI" id="CHEBI:30616"/>
    </ligand>
</feature>
<dbReference type="GO" id="GO:0003725">
    <property type="term" value="F:double-stranded RNA binding"/>
    <property type="evidence" value="ECO:0007669"/>
    <property type="project" value="UniProtKB-UniRule"/>
</dbReference>
<proteinExistence type="inferred from homology"/>
<evidence type="ECO:0000256" key="4">
    <source>
        <dbReference type="ARBA" id="ARBA00015492"/>
    </source>
</evidence>
<feature type="binding site" evidence="14">
    <location>
        <position position="37"/>
    </location>
    <ligand>
        <name>L-threonine</name>
        <dbReference type="ChEBI" id="CHEBI:57926"/>
    </ligand>
</feature>
<dbReference type="PANTHER" id="PTHR17490:SF16">
    <property type="entry name" value="THREONYLCARBAMOYL-AMP SYNTHASE"/>
    <property type="match status" value="1"/>
</dbReference>
<keyword evidence="6 13" id="KW-0808">Transferase</keyword>